<feature type="region of interest" description="Disordered" evidence="1">
    <location>
        <begin position="123"/>
        <end position="151"/>
    </location>
</feature>
<accession>A0A7S1KL71</accession>
<sequence length="639" mass="72347">MQTISSPSSRRVSALSPTIQSPRRTSSISFANQQNNQHHDSAPKPRKVLLSYPNHYDISFLYPSKLSRRFTYSLQMYDKYCTVMDSYLLTEWMKNAPLGGNMRQFEARVLGRRQSVAPQSMMQQRHASVEQLSHNNGESTGGTANVSASPAKSLDSMGINEIARRLILPHEVTPVRVWEYKAKPGAKRNNATASQTDNPISPQSNQNATLLVDTSLEQQIDPLLSSPSNKPYESAQWFDQFPVLLYFGSLWDTKSRGLIENIHGIFSKEDEGCEYKAMEDDVRMRISERKREHDELRNEVEQLRFRAQQTLGVMPTSSRNLKARDPDRVSLESLNSEALAVVREYRAKNQKLVTLTQQNSFLEQEERELDLGHKKRKAATSTGGRGDQRYLQYIAVYISLDNEEDAYQEFVDQLATGFDIGGRALAWYALDFSDSDKKQSLTKSLMQLFRVSQVPQLVYLHPIDEAFGSLPMREFSRDIIQLKIHHSFKGGEQLMEEQQKVTKDLSKSKKKKKTSASGEGTEVSLGEETKYQMEMLRTLGEERRITRRFAPQFASEKKKVIKSLHETIEEQWKEKLTPLGDSLESVIDGLSLDFLADQNLPLGGDAAGEVSQLNRSSNAFAGRVSKRTGRVEIEGAAQG</sequence>
<feature type="compositionally biased region" description="Low complexity" evidence="1">
    <location>
        <begin position="1"/>
        <end position="17"/>
    </location>
</feature>
<dbReference type="AlphaFoldDB" id="A0A7S1KL71"/>
<evidence type="ECO:0000256" key="1">
    <source>
        <dbReference type="SAM" id="MobiDB-lite"/>
    </source>
</evidence>
<feature type="compositionally biased region" description="Polar residues" evidence="1">
    <location>
        <begin position="123"/>
        <end position="150"/>
    </location>
</feature>
<gene>
    <name evidence="2" type="ORF">PCOS0759_LOCUS606</name>
</gene>
<feature type="compositionally biased region" description="Polar residues" evidence="1">
    <location>
        <begin position="189"/>
        <end position="205"/>
    </location>
</feature>
<feature type="region of interest" description="Disordered" evidence="1">
    <location>
        <begin position="185"/>
        <end position="205"/>
    </location>
</feature>
<dbReference type="EMBL" id="HBGD01000749">
    <property type="protein sequence ID" value="CAD9077374.1"/>
    <property type="molecule type" value="Transcribed_RNA"/>
</dbReference>
<protein>
    <submittedName>
        <fullName evidence="2">Uncharacterized protein</fullName>
    </submittedName>
</protein>
<organism evidence="2">
    <name type="scientific">Percolomonas cosmopolitus</name>
    <dbReference type="NCBI Taxonomy" id="63605"/>
    <lineage>
        <taxon>Eukaryota</taxon>
        <taxon>Discoba</taxon>
        <taxon>Heterolobosea</taxon>
        <taxon>Tetramitia</taxon>
        <taxon>Eutetramitia</taxon>
        <taxon>Percolomonadidae</taxon>
        <taxon>Percolomonas</taxon>
    </lineage>
</organism>
<feature type="region of interest" description="Disordered" evidence="1">
    <location>
        <begin position="1"/>
        <end position="45"/>
    </location>
</feature>
<reference evidence="2" key="1">
    <citation type="submission" date="2021-01" db="EMBL/GenBank/DDBJ databases">
        <authorList>
            <person name="Corre E."/>
            <person name="Pelletier E."/>
            <person name="Niang G."/>
            <person name="Scheremetjew M."/>
            <person name="Finn R."/>
            <person name="Kale V."/>
            <person name="Holt S."/>
            <person name="Cochrane G."/>
            <person name="Meng A."/>
            <person name="Brown T."/>
            <person name="Cohen L."/>
        </authorList>
    </citation>
    <scope>NUCLEOTIDE SEQUENCE</scope>
    <source>
        <strain evidence="2">WS</strain>
    </source>
</reference>
<feature type="region of interest" description="Disordered" evidence="1">
    <location>
        <begin position="503"/>
        <end position="523"/>
    </location>
</feature>
<evidence type="ECO:0000313" key="2">
    <source>
        <dbReference type="EMBL" id="CAD9077374.1"/>
    </source>
</evidence>
<feature type="compositionally biased region" description="Polar residues" evidence="1">
    <location>
        <begin position="18"/>
        <end position="36"/>
    </location>
</feature>
<name>A0A7S1KL71_9EUKA</name>
<proteinExistence type="predicted"/>